<dbReference type="GeneID" id="95623149"/>
<dbReference type="Proteomes" id="UP000287830">
    <property type="component" value="Unassembled WGS sequence"/>
</dbReference>
<evidence type="ECO:0000256" key="1">
    <source>
        <dbReference type="SAM" id="MobiDB-lite"/>
    </source>
</evidence>
<feature type="compositionally biased region" description="Basic and acidic residues" evidence="1">
    <location>
        <begin position="169"/>
        <end position="178"/>
    </location>
</feature>
<organism evidence="3 4">
    <name type="scientific">Streptomyces chrestomyceticus JCM 4735</name>
    <dbReference type="NCBI Taxonomy" id="1306181"/>
    <lineage>
        <taxon>Bacteria</taxon>
        <taxon>Bacillati</taxon>
        <taxon>Actinomycetota</taxon>
        <taxon>Actinomycetes</taxon>
        <taxon>Kitasatosporales</taxon>
        <taxon>Streptomycetaceae</taxon>
        <taxon>Streptomyces</taxon>
    </lineage>
</organism>
<dbReference type="Pfam" id="PF19871">
    <property type="entry name" value="DUF6344"/>
    <property type="match status" value="1"/>
</dbReference>
<evidence type="ECO:0000256" key="2">
    <source>
        <dbReference type="SAM" id="SignalP"/>
    </source>
</evidence>
<dbReference type="OrthoDB" id="4327235at2"/>
<dbReference type="InterPro" id="IPR045925">
    <property type="entry name" value="DUF6344"/>
</dbReference>
<feature type="signal peptide" evidence="2">
    <location>
        <begin position="1"/>
        <end position="37"/>
    </location>
</feature>
<name>A0A7U9KXC0_9ACTN</name>
<dbReference type="EMBL" id="BHZC01000001">
    <property type="protein sequence ID" value="GCD36527.1"/>
    <property type="molecule type" value="Genomic_DNA"/>
</dbReference>
<keyword evidence="2" id="KW-0732">Signal</keyword>
<evidence type="ECO:0000313" key="3">
    <source>
        <dbReference type="EMBL" id="GCD36527.1"/>
    </source>
</evidence>
<comment type="caution">
    <text evidence="3">The sequence shown here is derived from an EMBL/GenBank/DDBJ whole genome shotgun (WGS) entry which is preliminary data.</text>
</comment>
<protein>
    <recommendedName>
        <fullName evidence="5">Secreted protein</fullName>
    </recommendedName>
</protein>
<feature type="chain" id="PRO_5031443927" description="Secreted protein" evidence="2">
    <location>
        <begin position="38"/>
        <end position="178"/>
    </location>
</feature>
<feature type="region of interest" description="Disordered" evidence="1">
    <location>
        <begin position="48"/>
        <end position="89"/>
    </location>
</feature>
<gene>
    <name evidence="3" type="ORF">OEIGOIKO_04290</name>
</gene>
<evidence type="ECO:0008006" key="5">
    <source>
        <dbReference type="Google" id="ProtNLM"/>
    </source>
</evidence>
<accession>A0A7U9KXC0</accession>
<evidence type="ECO:0000313" key="4">
    <source>
        <dbReference type="Proteomes" id="UP000287830"/>
    </source>
</evidence>
<feature type="region of interest" description="Disordered" evidence="1">
    <location>
        <begin position="151"/>
        <end position="178"/>
    </location>
</feature>
<sequence>MATTKVTKLWTAFLVVIVKFLAALGFRTPAASSVAFAAIPAPAEGEARGTTAAPAAGAREVTAPPGSRKHAAPGASESPHADRDFGYPGTAPLFAAPRMMYGRTLPPTMKQRIRAEAHGAAPSSRCVQSDAFDAPYAAPYPAPYSAPVGAPPARAAAVPSPRGAVPAARRPERVLCPA</sequence>
<feature type="compositionally biased region" description="Low complexity" evidence="1">
    <location>
        <begin position="151"/>
        <end position="168"/>
    </location>
</feature>
<proteinExistence type="predicted"/>
<reference evidence="3 4" key="1">
    <citation type="submission" date="2018-11" db="EMBL/GenBank/DDBJ databases">
        <title>Whole genome sequence of Streptomyces chrestomyceticus NBRC 13444(T).</title>
        <authorList>
            <person name="Komaki H."/>
            <person name="Tamura T."/>
        </authorList>
    </citation>
    <scope>NUCLEOTIDE SEQUENCE [LARGE SCALE GENOMIC DNA]</scope>
    <source>
        <strain evidence="3 4">NBRC 13444</strain>
    </source>
</reference>
<dbReference type="AlphaFoldDB" id="A0A7U9KXC0"/>
<feature type="compositionally biased region" description="Low complexity" evidence="1">
    <location>
        <begin position="48"/>
        <end position="64"/>
    </location>
</feature>
<dbReference type="RefSeq" id="WP_125046146.1">
    <property type="nucleotide sequence ID" value="NZ_BHZC01000001.1"/>
</dbReference>